<keyword evidence="4" id="KW-1185">Reference proteome</keyword>
<protein>
    <submittedName>
        <fullName evidence="3">Uncharacterized protein</fullName>
    </submittedName>
</protein>
<feature type="region of interest" description="Disordered" evidence="1">
    <location>
        <begin position="1"/>
        <end position="102"/>
    </location>
</feature>
<gene>
    <name evidence="3" type="ORF">INT47_002649</name>
</gene>
<name>A0A8H7V2Q9_9FUNG</name>
<feature type="transmembrane region" description="Helical" evidence="2">
    <location>
        <begin position="309"/>
        <end position="330"/>
    </location>
</feature>
<evidence type="ECO:0000313" key="3">
    <source>
        <dbReference type="EMBL" id="KAG2205025.1"/>
    </source>
</evidence>
<dbReference type="PANTHER" id="PTHR37848:SF1">
    <property type="entry name" value="SUN DOMAIN-CONTAINING PROTEIN"/>
    <property type="match status" value="1"/>
</dbReference>
<dbReference type="EMBL" id="JAEPRD010000040">
    <property type="protein sequence ID" value="KAG2205025.1"/>
    <property type="molecule type" value="Genomic_DNA"/>
</dbReference>
<evidence type="ECO:0000313" key="4">
    <source>
        <dbReference type="Proteomes" id="UP000603453"/>
    </source>
</evidence>
<keyword evidence="2" id="KW-1133">Transmembrane helix</keyword>
<dbReference type="AlphaFoldDB" id="A0A8H7V2Q9"/>
<evidence type="ECO:0000256" key="2">
    <source>
        <dbReference type="SAM" id="Phobius"/>
    </source>
</evidence>
<feature type="compositionally biased region" description="Polar residues" evidence="1">
    <location>
        <begin position="81"/>
        <end position="98"/>
    </location>
</feature>
<dbReference type="PANTHER" id="PTHR37848">
    <property type="entry name" value="EXPRESSED PROTEIN"/>
    <property type="match status" value="1"/>
</dbReference>
<feature type="compositionally biased region" description="Low complexity" evidence="1">
    <location>
        <begin position="14"/>
        <end position="30"/>
    </location>
</feature>
<keyword evidence="2" id="KW-0472">Membrane</keyword>
<evidence type="ECO:0000256" key="1">
    <source>
        <dbReference type="SAM" id="MobiDB-lite"/>
    </source>
</evidence>
<dbReference type="OrthoDB" id="203796at2759"/>
<comment type="caution">
    <text evidence="3">The sequence shown here is derived from an EMBL/GenBank/DDBJ whole genome shotgun (WGS) entry which is preliminary data.</text>
</comment>
<sequence length="388" mass="44636">MSKRENEFYYSFTSPSMPSSSSGAPSAPANDLPPPPYDEAVVPSASATEPRPPPNKHNYDGYVLDASSPPFNPNVMPMPTPQSGSTSDYGPYQDQPSSAPLLGDAESRTQEYEDFAGRPSPPGYSLYRAKYKTVKEGVISRDKHINQDAEALAQFLYQHNTRPRMLIHFYGYHEETEWKTVSTRDSDGELVQERQPTTRRIDDFNFDVDVSNDISDVCQGAYILPDPKTGEVKTLRDLCNDYIHEQNILKELKLTKEVNWDFNGLTRALTTAIRNSGFYENIEISFQMENNEIIVKTDHKVSRWIDNKILRFFFFITCLWILVWPVVWLCRKRFGHKNLKSAWNMKISERDWYGLHVQEVINSCRGTNIFFRTNITQPSNFHSNGLFR</sequence>
<feature type="compositionally biased region" description="Pro residues" evidence="1">
    <location>
        <begin position="70"/>
        <end position="80"/>
    </location>
</feature>
<reference evidence="3" key="1">
    <citation type="submission" date="2020-12" db="EMBL/GenBank/DDBJ databases">
        <title>Metabolic potential, ecology and presence of endohyphal bacteria is reflected in genomic diversity of Mucoromycotina.</title>
        <authorList>
            <person name="Muszewska A."/>
            <person name="Okrasinska A."/>
            <person name="Steczkiewicz K."/>
            <person name="Drgas O."/>
            <person name="Orlowska M."/>
            <person name="Perlinska-Lenart U."/>
            <person name="Aleksandrzak-Piekarczyk T."/>
            <person name="Szatraj K."/>
            <person name="Zielenkiewicz U."/>
            <person name="Pilsyk S."/>
            <person name="Malc E."/>
            <person name="Mieczkowski P."/>
            <person name="Kruszewska J.S."/>
            <person name="Biernat P."/>
            <person name="Pawlowska J."/>
        </authorList>
    </citation>
    <scope>NUCLEOTIDE SEQUENCE</scope>
    <source>
        <strain evidence="3">WA0000017839</strain>
    </source>
</reference>
<organism evidence="3 4">
    <name type="scientific">Mucor saturninus</name>
    <dbReference type="NCBI Taxonomy" id="64648"/>
    <lineage>
        <taxon>Eukaryota</taxon>
        <taxon>Fungi</taxon>
        <taxon>Fungi incertae sedis</taxon>
        <taxon>Mucoromycota</taxon>
        <taxon>Mucoromycotina</taxon>
        <taxon>Mucoromycetes</taxon>
        <taxon>Mucorales</taxon>
        <taxon>Mucorineae</taxon>
        <taxon>Mucoraceae</taxon>
        <taxon>Mucor</taxon>
    </lineage>
</organism>
<accession>A0A8H7V2Q9</accession>
<dbReference type="Proteomes" id="UP000603453">
    <property type="component" value="Unassembled WGS sequence"/>
</dbReference>
<keyword evidence="2" id="KW-0812">Transmembrane</keyword>
<proteinExistence type="predicted"/>